<organism evidence="2 3">
    <name type="scientific">Brassica napus</name>
    <name type="common">Rape</name>
    <dbReference type="NCBI Taxonomy" id="3708"/>
    <lineage>
        <taxon>Eukaryota</taxon>
        <taxon>Viridiplantae</taxon>
        <taxon>Streptophyta</taxon>
        <taxon>Embryophyta</taxon>
        <taxon>Tracheophyta</taxon>
        <taxon>Spermatophyta</taxon>
        <taxon>Magnoliopsida</taxon>
        <taxon>eudicotyledons</taxon>
        <taxon>Gunneridae</taxon>
        <taxon>Pentapetalae</taxon>
        <taxon>rosids</taxon>
        <taxon>malvids</taxon>
        <taxon>Brassicales</taxon>
        <taxon>Brassicaceae</taxon>
        <taxon>Brassiceae</taxon>
        <taxon>Brassica</taxon>
    </lineage>
</organism>
<dbReference type="AlphaFoldDB" id="A0A078F7Z8"/>
<reference evidence="2 3" key="1">
    <citation type="journal article" date="2014" name="Science">
        <title>Plant genetics. Early allopolyploid evolution in the post-Neolithic Brassica napus oilseed genome.</title>
        <authorList>
            <person name="Chalhoub B."/>
            <person name="Denoeud F."/>
            <person name="Liu S."/>
            <person name="Parkin I.A."/>
            <person name="Tang H."/>
            <person name="Wang X."/>
            <person name="Chiquet J."/>
            <person name="Belcram H."/>
            <person name="Tong C."/>
            <person name="Samans B."/>
            <person name="Correa M."/>
            <person name="Da Silva C."/>
            <person name="Just J."/>
            <person name="Falentin C."/>
            <person name="Koh C.S."/>
            <person name="Le Clainche I."/>
            <person name="Bernard M."/>
            <person name="Bento P."/>
            <person name="Noel B."/>
            <person name="Labadie K."/>
            <person name="Alberti A."/>
            <person name="Charles M."/>
            <person name="Arnaud D."/>
            <person name="Guo H."/>
            <person name="Daviaud C."/>
            <person name="Alamery S."/>
            <person name="Jabbari K."/>
            <person name="Zhao M."/>
            <person name="Edger P.P."/>
            <person name="Chelaifa H."/>
            <person name="Tack D."/>
            <person name="Lassalle G."/>
            <person name="Mestiri I."/>
            <person name="Schnel N."/>
            <person name="Le Paslier M.C."/>
            <person name="Fan G."/>
            <person name="Renault V."/>
            <person name="Bayer P.E."/>
            <person name="Golicz A.A."/>
            <person name="Manoli S."/>
            <person name="Lee T.H."/>
            <person name="Thi V.H."/>
            <person name="Chalabi S."/>
            <person name="Hu Q."/>
            <person name="Fan C."/>
            <person name="Tollenaere R."/>
            <person name="Lu Y."/>
            <person name="Battail C."/>
            <person name="Shen J."/>
            <person name="Sidebottom C.H."/>
            <person name="Wang X."/>
            <person name="Canaguier A."/>
            <person name="Chauveau A."/>
            <person name="Berard A."/>
            <person name="Deniot G."/>
            <person name="Guan M."/>
            <person name="Liu Z."/>
            <person name="Sun F."/>
            <person name="Lim Y.P."/>
            <person name="Lyons E."/>
            <person name="Town C.D."/>
            <person name="Bancroft I."/>
            <person name="Wang X."/>
            <person name="Meng J."/>
            <person name="Ma J."/>
            <person name="Pires J.C."/>
            <person name="King G.J."/>
            <person name="Brunel D."/>
            <person name="Delourme R."/>
            <person name="Renard M."/>
            <person name="Aury J.M."/>
            <person name="Adams K.L."/>
            <person name="Batley J."/>
            <person name="Snowdon R.J."/>
            <person name="Tost J."/>
            <person name="Edwards D."/>
            <person name="Zhou Y."/>
            <person name="Hua W."/>
            <person name="Sharpe A.G."/>
            <person name="Paterson A.H."/>
            <person name="Guan C."/>
            <person name="Wincker P."/>
        </authorList>
    </citation>
    <scope>NUCLEOTIDE SEQUENCE [LARGE SCALE GENOMIC DNA]</scope>
    <source>
        <strain evidence="3">cv. Darmor-bzh</strain>
    </source>
</reference>
<dbReference type="CDD" id="cd22160">
    <property type="entry name" value="F-box_AtFBL13-like"/>
    <property type="match status" value="1"/>
</dbReference>
<evidence type="ECO:0000259" key="1">
    <source>
        <dbReference type="PROSITE" id="PS50181"/>
    </source>
</evidence>
<dbReference type="InterPro" id="IPR032675">
    <property type="entry name" value="LRR_dom_sf"/>
</dbReference>
<dbReference type="InterPro" id="IPR001810">
    <property type="entry name" value="F-box_dom"/>
</dbReference>
<dbReference type="InterPro" id="IPR036047">
    <property type="entry name" value="F-box-like_dom_sf"/>
</dbReference>
<dbReference type="SUPFAM" id="SSF52047">
    <property type="entry name" value="RNI-like"/>
    <property type="match status" value="1"/>
</dbReference>
<dbReference type="SMART" id="SM00256">
    <property type="entry name" value="FBOX"/>
    <property type="match status" value="1"/>
</dbReference>
<dbReference type="SUPFAM" id="SSF81383">
    <property type="entry name" value="F-box domain"/>
    <property type="match status" value="1"/>
</dbReference>
<dbReference type="Proteomes" id="UP000028999">
    <property type="component" value="Unassembled WGS sequence"/>
</dbReference>
<dbReference type="PROSITE" id="PS50181">
    <property type="entry name" value="FBOX"/>
    <property type="match status" value="1"/>
</dbReference>
<sequence>MEERFSKQQRRLYDESYIRAREDTISNLPDSLLCQILSYLPTNAIVRTSVLSHRWKSVWLLVPNLDLSSSEFRHYDTFVSFIDKLLAFSREENSLLYKVKLSIQKEDEKDQSCVARWIDSVANPKLNHLDVECTLANRKFLEAIPQSLYIECDTLVSLRLHRVSLGELELVSLPCLKTMRLEHNVYASDASLEILISSPPALEDLSVVRMSLTSFHVDYLLGSGVLIDAPRLKYLKFDDDLSDSKIITTNTVSLEKVNVAFVFGEHDFIDVVDLTKRNMVSGFFKSISGVKEMKISSYTMEFLDFNRQDELYDPLPQFCNVSTLKVAFYVSNLDMMMPTLLESFPNLKSLVLKLDYYDPSRDEEAADVRLSSVVSQCLLSSLESVKIKCFNRGPVNMEVARYFLENSLVLKKLVLDFRCSVVEEGFNMLRELIALPRRSSSCQVLLC</sequence>
<protein>
    <submittedName>
        <fullName evidence="2">BnaA02g05850D protein</fullName>
    </submittedName>
</protein>
<dbReference type="InterPro" id="IPR053781">
    <property type="entry name" value="F-box_AtFBL13-like"/>
</dbReference>
<dbReference type="Pfam" id="PF00646">
    <property type="entry name" value="F-box"/>
    <property type="match status" value="1"/>
</dbReference>
<feature type="domain" description="F-box" evidence="1">
    <location>
        <begin position="22"/>
        <end position="75"/>
    </location>
</feature>
<dbReference type="Gramene" id="CDY09159">
    <property type="protein sequence ID" value="CDY09159"/>
    <property type="gene ID" value="GSBRNA2T00001390001"/>
</dbReference>
<gene>
    <name evidence="2" type="primary">BnaA02g05850D</name>
    <name evidence="2" type="ORF">GSBRNA2T00001390001</name>
</gene>
<dbReference type="InterPro" id="IPR055411">
    <property type="entry name" value="LRR_FXL15/At3g58940/PEG3-like"/>
</dbReference>
<evidence type="ECO:0000313" key="2">
    <source>
        <dbReference type="EMBL" id="CDY09159.1"/>
    </source>
</evidence>
<dbReference type="Gene3D" id="1.20.1280.50">
    <property type="match status" value="1"/>
</dbReference>
<proteinExistence type="predicted"/>
<dbReference type="SMART" id="SM00579">
    <property type="entry name" value="FBD"/>
    <property type="match status" value="1"/>
</dbReference>
<evidence type="ECO:0000313" key="3">
    <source>
        <dbReference type="Proteomes" id="UP000028999"/>
    </source>
</evidence>
<dbReference type="PaxDb" id="3708-A0A078F7Z8"/>
<dbReference type="PANTHER" id="PTHR31900:SF25">
    <property type="entry name" value="FBD DOMAIN-CONTAINING PROTEIN"/>
    <property type="match status" value="1"/>
</dbReference>
<dbReference type="STRING" id="3708.A0A078F7Z8"/>
<dbReference type="InterPro" id="IPR050232">
    <property type="entry name" value="FBL13/AtMIF1-like"/>
</dbReference>
<dbReference type="InterPro" id="IPR006566">
    <property type="entry name" value="FBD"/>
</dbReference>
<dbReference type="PANTHER" id="PTHR31900">
    <property type="entry name" value="F-BOX/RNI SUPERFAMILY PROTEIN-RELATED"/>
    <property type="match status" value="1"/>
</dbReference>
<name>A0A078F7Z8_BRANA</name>
<dbReference type="EMBL" id="LK031993">
    <property type="protein sequence ID" value="CDY09159.1"/>
    <property type="molecule type" value="Genomic_DNA"/>
</dbReference>
<dbReference type="Pfam" id="PF08387">
    <property type="entry name" value="FBD"/>
    <property type="match status" value="1"/>
</dbReference>
<accession>A0A078F7Z8</accession>
<dbReference type="OMA" id="KRNMVSG"/>
<keyword evidence="3" id="KW-1185">Reference proteome</keyword>
<dbReference type="Gene3D" id="3.80.10.10">
    <property type="entry name" value="Ribonuclease Inhibitor"/>
    <property type="match status" value="1"/>
</dbReference>
<dbReference type="Pfam" id="PF24758">
    <property type="entry name" value="LRR_At5g56370"/>
    <property type="match status" value="1"/>
</dbReference>